<dbReference type="GO" id="GO:0016020">
    <property type="term" value="C:membrane"/>
    <property type="evidence" value="ECO:0007669"/>
    <property type="project" value="UniProtKB-SubCell"/>
</dbReference>
<keyword evidence="2 5" id="KW-0812">Transmembrane</keyword>
<feature type="transmembrane region" description="Helical" evidence="5">
    <location>
        <begin position="240"/>
        <end position="263"/>
    </location>
</feature>
<evidence type="ECO:0000256" key="3">
    <source>
        <dbReference type="ARBA" id="ARBA00022989"/>
    </source>
</evidence>
<feature type="transmembrane region" description="Helical" evidence="5">
    <location>
        <begin position="163"/>
        <end position="181"/>
    </location>
</feature>
<evidence type="ECO:0000256" key="2">
    <source>
        <dbReference type="ARBA" id="ARBA00022692"/>
    </source>
</evidence>
<name>A0A7W1T5G8_9LIST</name>
<feature type="transmembrane region" description="Helical" evidence="5">
    <location>
        <begin position="408"/>
        <end position="429"/>
    </location>
</feature>
<keyword evidence="4 5" id="KW-0472">Membrane</keyword>
<feature type="transmembrane region" description="Helical" evidence="5">
    <location>
        <begin position="284"/>
        <end position="304"/>
    </location>
</feature>
<evidence type="ECO:0000256" key="1">
    <source>
        <dbReference type="ARBA" id="ARBA00004141"/>
    </source>
</evidence>
<feature type="transmembrane region" description="Helical" evidence="5">
    <location>
        <begin position="81"/>
        <end position="101"/>
    </location>
</feature>
<feature type="transmembrane region" description="Helical" evidence="5">
    <location>
        <begin position="42"/>
        <end position="60"/>
    </location>
</feature>
<dbReference type="PANTHER" id="PTHR43424:SF1">
    <property type="entry name" value="LOCUS PUTATIVE PROTEIN 1-RELATED"/>
    <property type="match status" value="1"/>
</dbReference>
<feature type="transmembrane region" description="Helical" evidence="5">
    <location>
        <begin position="435"/>
        <end position="456"/>
    </location>
</feature>
<dbReference type="PANTHER" id="PTHR43424">
    <property type="entry name" value="LOCUS PUTATIVE PROTEIN 1-RELATED"/>
    <property type="match status" value="1"/>
</dbReference>
<dbReference type="Pfam" id="PF01943">
    <property type="entry name" value="Polysacc_synt"/>
    <property type="match status" value="1"/>
</dbReference>
<dbReference type="InterPro" id="IPR052556">
    <property type="entry name" value="PolySynth_Transporter"/>
</dbReference>
<keyword evidence="7" id="KW-1185">Reference proteome</keyword>
<comment type="subcellular location">
    <subcellularLocation>
        <location evidence="1">Membrane</location>
        <topology evidence="1">Multi-pass membrane protein</topology>
    </subcellularLocation>
</comment>
<organism evidence="6 7">
    <name type="scientific">Listeria rustica</name>
    <dbReference type="NCBI Taxonomy" id="2713503"/>
    <lineage>
        <taxon>Bacteria</taxon>
        <taxon>Bacillati</taxon>
        <taxon>Bacillota</taxon>
        <taxon>Bacilli</taxon>
        <taxon>Bacillales</taxon>
        <taxon>Listeriaceae</taxon>
        <taxon>Listeria</taxon>
    </lineage>
</organism>
<feature type="transmembrane region" description="Helical" evidence="5">
    <location>
        <begin position="7"/>
        <end position="30"/>
    </location>
</feature>
<evidence type="ECO:0000256" key="5">
    <source>
        <dbReference type="SAM" id="Phobius"/>
    </source>
</evidence>
<feature type="transmembrane region" description="Helical" evidence="5">
    <location>
        <begin position="107"/>
        <end position="129"/>
    </location>
</feature>
<dbReference type="InterPro" id="IPR002797">
    <property type="entry name" value="Polysacc_synth"/>
</dbReference>
<sequence>MKKVTTNYIFVLLYQVLIIITPIFTMPYVIRVLMPENVGVEAYVSSIVQIFTAFAALGMGDYGRKVIAGVKRKEDLKVEFYSLYLVQIFFSIIVLFAYLIFTLQTKQYQMLFLMTILSYIFDITWFYTGQENIKSIMIRNMVVRLGSMVGIFCFVKGPDDLAIYVWINAATLLLGQLVTWLPLLRKWKGIEIQWEKAKKHLVPVMTVAIVPIITLIPLAVNKVILGNITSAMDVGFYNQAFKLMTLFVVFVTALSTVMSPRMVKQYNGAKSEDFERSMYFSFRYVALSTLPLVTGLIAIAPLFIPLFLGNAFQASILNLQILAPSLFFSGLAGIFGLQILVTTGRNKSYAFSVLIAAVISLGTNIVFIQLWGSYGTAVSYIIFTVMTCVLQAYFARKYFSVKKMIQQIIPYVVASLIAFGFEIGITYFLTDRHAVIMIAAQVLIGGIVYFGILLLFRDPLLLKAGQILQAKIVHKK</sequence>
<feature type="transmembrane region" description="Helical" evidence="5">
    <location>
        <begin position="201"/>
        <end position="220"/>
    </location>
</feature>
<evidence type="ECO:0000256" key="4">
    <source>
        <dbReference type="ARBA" id="ARBA00023136"/>
    </source>
</evidence>
<keyword evidence="3 5" id="KW-1133">Transmembrane helix</keyword>
<feature type="transmembrane region" description="Helical" evidence="5">
    <location>
        <begin position="316"/>
        <end position="337"/>
    </location>
</feature>
<proteinExistence type="predicted"/>
<comment type="caution">
    <text evidence="6">The sequence shown here is derived from an EMBL/GenBank/DDBJ whole genome shotgun (WGS) entry which is preliminary data.</text>
</comment>
<evidence type="ECO:0000313" key="7">
    <source>
        <dbReference type="Proteomes" id="UP000548787"/>
    </source>
</evidence>
<dbReference type="RefSeq" id="WP_181676033.1">
    <property type="nucleotide sequence ID" value="NZ_JABJVM010000004.1"/>
</dbReference>
<accession>A0A7W1T5G8</accession>
<dbReference type="EMBL" id="JABJVM010000004">
    <property type="protein sequence ID" value="MBA3925820.1"/>
    <property type="molecule type" value="Genomic_DNA"/>
</dbReference>
<feature type="transmembrane region" description="Helical" evidence="5">
    <location>
        <begin position="141"/>
        <end position="157"/>
    </location>
</feature>
<protein>
    <submittedName>
        <fullName evidence="6">Oligosaccharide flippase family protein</fullName>
    </submittedName>
</protein>
<reference evidence="6 7" key="1">
    <citation type="submission" date="2020-08" db="EMBL/GenBank/DDBJ databases">
        <title>Listeria ohnekaius sp. nov. and Listeria portnoyii sp. nov. isolated from non-agricultural and natural environments.</title>
        <authorList>
            <person name="Weller D."/>
            <person name="Belias A.M."/>
            <person name="Liao J."/>
            <person name="Guo S."/>
            <person name="Orsi R.H."/>
            <person name="Wiedmann M."/>
        </authorList>
    </citation>
    <scope>NUCLEOTIDE SEQUENCE [LARGE SCALE GENOMIC DNA]</scope>
    <source>
        <strain evidence="6 7">FSL W9-0585</strain>
    </source>
</reference>
<feature type="transmembrane region" description="Helical" evidence="5">
    <location>
        <begin position="377"/>
        <end position="396"/>
    </location>
</feature>
<gene>
    <name evidence="6" type="ORF">HPK16_05665</name>
</gene>
<dbReference type="AlphaFoldDB" id="A0A7W1T5G8"/>
<dbReference type="Proteomes" id="UP000548787">
    <property type="component" value="Unassembled WGS sequence"/>
</dbReference>
<evidence type="ECO:0000313" key="6">
    <source>
        <dbReference type="EMBL" id="MBA3925820.1"/>
    </source>
</evidence>
<feature type="transmembrane region" description="Helical" evidence="5">
    <location>
        <begin position="349"/>
        <end position="371"/>
    </location>
</feature>